<dbReference type="Proteomes" id="UP001162811">
    <property type="component" value="Unassembled WGS sequence"/>
</dbReference>
<sequence length="167" mass="19188">MNKANELRHVAPSLQLATEFIWREAELLDRKEYHAWNALWMETGVYVVPIDHDTTDFASTLNYAYDDARMRAMRLERLTSGYSVSAVDAARTVRTISRFVEVPTDDDQVIEVNSAQLLVAYKREVHTLFAADLTHRLRFTEDGIRLEQKVVRLINSTDSLNALGFLL</sequence>
<keyword evidence="4" id="KW-1185">Reference proteome</keyword>
<organism evidence="3 4">
    <name type="scientific">Ralstonia soli</name>
    <dbReference type="NCBI Taxonomy" id="2953896"/>
    <lineage>
        <taxon>Bacteria</taxon>
        <taxon>Pseudomonadati</taxon>
        <taxon>Pseudomonadota</taxon>
        <taxon>Betaproteobacteria</taxon>
        <taxon>Burkholderiales</taxon>
        <taxon>Burkholderiaceae</taxon>
        <taxon>Ralstonia</taxon>
    </lineage>
</organism>
<dbReference type="InterPro" id="IPR032710">
    <property type="entry name" value="NTF2-like_dom_sf"/>
</dbReference>
<name>A0ABT1AHP3_9RALS</name>
<keyword evidence="2" id="KW-0560">Oxidoreductase</keyword>
<dbReference type="SUPFAM" id="SSF54427">
    <property type="entry name" value="NTF2-like"/>
    <property type="match status" value="1"/>
</dbReference>
<accession>A0ABT1AHP3</accession>
<dbReference type="RefSeq" id="WP_252677564.1">
    <property type="nucleotide sequence ID" value="NZ_JAMXHT010000002.1"/>
</dbReference>
<dbReference type="InterPro" id="IPR000391">
    <property type="entry name" value="Rng_hydr_dOase-bsu"/>
</dbReference>
<protein>
    <submittedName>
        <fullName evidence="3">Uncharacterized protein</fullName>
    </submittedName>
</protein>
<reference evidence="3" key="2">
    <citation type="journal article" date="2023" name="Front. Microbiol.">
        <title>Ralstonia chuxiongensis sp. nov., Ralstonia mojiangensis sp. nov., and Ralstonia soli sp. nov., isolated from tobacco fields, are three novel species in the family Burkholderiaceae.</title>
        <authorList>
            <person name="Lu C.H."/>
            <person name="Zhang Y.Y."/>
            <person name="Jiang N."/>
            <person name="Chen W."/>
            <person name="Shao X."/>
            <person name="Zhao Z.M."/>
            <person name="Lu W.L."/>
            <person name="Hu X."/>
            <person name="Xi Y.X."/>
            <person name="Zou S.Y."/>
            <person name="Wei Q.J."/>
            <person name="Lin Z.L."/>
            <person name="Gong L."/>
            <person name="Gai X.T."/>
            <person name="Zhang L.Q."/>
            <person name="Li J.Y."/>
            <person name="Jin Y."/>
            <person name="Xia Z.Y."/>
        </authorList>
    </citation>
    <scope>NUCLEOTIDE SEQUENCE</scope>
    <source>
        <strain evidence="3">21MJYT02-11</strain>
    </source>
</reference>
<dbReference type="EMBL" id="JAMXHT010000002">
    <property type="protein sequence ID" value="MCO5397622.1"/>
    <property type="molecule type" value="Genomic_DNA"/>
</dbReference>
<dbReference type="Gene3D" id="3.10.450.50">
    <property type="match status" value="1"/>
</dbReference>
<evidence type="ECO:0000256" key="2">
    <source>
        <dbReference type="ARBA" id="ARBA00023002"/>
    </source>
</evidence>
<gene>
    <name evidence="3" type="ORF">NG900_05335</name>
</gene>
<comment type="caution">
    <text evidence="3">The sequence shown here is derived from an EMBL/GenBank/DDBJ whole genome shotgun (WGS) entry which is preliminary data.</text>
</comment>
<dbReference type="PANTHER" id="PTHR41534">
    <property type="entry name" value="BLR3401 PROTEIN"/>
    <property type="match status" value="1"/>
</dbReference>
<evidence type="ECO:0000313" key="3">
    <source>
        <dbReference type="EMBL" id="MCO5397622.1"/>
    </source>
</evidence>
<evidence type="ECO:0000256" key="1">
    <source>
        <dbReference type="ARBA" id="ARBA00009570"/>
    </source>
</evidence>
<dbReference type="Pfam" id="PF00866">
    <property type="entry name" value="Ring_hydroxyl_B"/>
    <property type="match status" value="1"/>
</dbReference>
<evidence type="ECO:0000313" key="4">
    <source>
        <dbReference type="Proteomes" id="UP001162811"/>
    </source>
</evidence>
<proteinExistence type="inferred from homology"/>
<reference evidence="3" key="1">
    <citation type="submission" date="2022-06" db="EMBL/GenBank/DDBJ databases">
        <authorList>
            <person name="Lu C.-H."/>
        </authorList>
    </citation>
    <scope>NUCLEOTIDE SEQUENCE</scope>
    <source>
        <strain evidence="3">21MJYT02-11</strain>
    </source>
</reference>
<comment type="similarity">
    <text evidence="1">Belongs to the bacterial ring-hydroxylating dioxygenase beta subunit family.</text>
</comment>
<dbReference type="PANTHER" id="PTHR41534:SF2">
    <property type="entry name" value="3-PHENYLPROPIONATE_CINNAMIC ACID DIOXYGENASE SUBUNIT BETA"/>
    <property type="match status" value="1"/>
</dbReference>